<protein>
    <recommendedName>
        <fullName evidence="3">Methyltransferase-like protein 22</fullName>
    </recommendedName>
</protein>
<keyword evidence="2" id="KW-1185">Reference proteome</keyword>
<dbReference type="SUPFAM" id="SSF53335">
    <property type="entry name" value="S-adenosyl-L-methionine-dependent methyltransferases"/>
    <property type="match status" value="1"/>
</dbReference>
<name>A0ABD3WR99_SINWO</name>
<dbReference type="Gene3D" id="3.40.50.150">
    <property type="entry name" value="Vaccinia Virus protein VP39"/>
    <property type="match status" value="1"/>
</dbReference>
<dbReference type="PANTHER" id="PTHR23108">
    <property type="entry name" value="METHYLTRANSFERASE-RELATED"/>
    <property type="match status" value="1"/>
</dbReference>
<gene>
    <name evidence="1" type="ORF">ACJMK2_033917</name>
</gene>
<dbReference type="EMBL" id="JBJQND010000005">
    <property type="protein sequence ID" value="KAL3876030.1"/>
    <property type="molecule type" value="Genomic_DNA"/>
</dbReference>
<reference evidence="1 2" key="1">
    <citation type="submission" date="2024-11" db="EMBL/GenBank/DDBJ databases">
        <title>Chromosome-level genome assembly of the freshwater bivalve Anodonta woodiana.</title>
        <authorList>
            <person name="Chen X."/>
        </authorList>
    </citation>
    <scope>NUCLEOTIDE SEQUENCE [LARGE SCALE GENOMIC DNA]</scope>
    <source>
        <strain evidence="1">MN2024</strain>
        <tissue evidence="1">Gills</tissue>
    </source>
</reference>
<proteinExistence type="predicted"/>
<dbReference type="Proteomes" id="UP001634394">
    <property type="component" value="Unassembled WGS sequence"/>
</dbReference>
<dbReference type="InterPro" id="IPR019410">
    <property type="entry name" value="Methyltransf_16"/>
</dbReference>
<sequence>MNQTEYGDVLSDVHVYSSYHLNPKSSCAVTRVRICIPNNAVNEPWTKRAVEHQYCNRDDTKPLGSKETRVKPGSLHLQSNEMLQRNAMHKYVTDGERAENGSDTLSLEKFPCFLEELDSKVQDNVRGRKRVADEVPRDEDGDLVLRRKVQDNVRGRKRVDDEVPHDEDGDLVLRRKVQQSQEDVLFLTIQHSLATGLDSVGEQIWNGAMLMSDFIIHNKTTFKDQSLLELGAGTGLTSIVAAMYAHTVFCTDMGDNVLQIAKNNCERNMSTYPGSHQILVRELDWFKDLSEGRTESEFYLSESEQEDVKNIPILLAADVIYDIDATAAFFKTIKTLMSQLQEKSLYIALEKRLVFTVSDLDIASPGYEHFRECLDILQSHEDLNSPQFYCEQLSTSFPQYLNYSRSKYLELWKVTSRFPKT</sequence>
<dbReference type="PANTHER" id="PTHR23108:SF0">
    <property type="entry name" value="METHYLTRANSFERASE-LIKE PROTEIN 22"/>
    <property type="match status" value="1"/>
</dbReference>
<dbReference type="Pfam" id="PF10294">
    <property type="entry name" value="Methyltransf_16"/>
    <property type="match status" value="1"/>
</dbReference>
<accession>A0ABD3WR99</accession>
<evidence type="ECO:0000313" key="1">
    <source>
        <dbReference type="EMBL" id="KAL3876030.1"/>
    </source>
</evidence>
<evidence type="ECO:0008006" key="3">
    <source>
        <dbReference type="Google" id="ProtNLM"/>
    </source>
</evidence>
<comment type="caution">
    <text evidence="1">The sequence shown here is derived from an EMBL/GenBank/DDBJ whole genome shotgun (WGS) entry which is preliminary data.</text>
</comment>
<dbReference type="InterPro" id="IPR029063">
    <property type="entry name" value="SAM-dependent_MTases_sf"/>
</dbReference>
<evidence type="ECO:0000313" key="2">
    <source>
        <dbReference type="Proteomes" id="UP001634394"/>
    </source>
</evidence>
<dbReference type="AlphaFoldDB" id="A0ABD3WR99"/>
<dbReference type="InterPro" id="IPR038899">
    <property type="entry name" value="METTL22"/>
</dbReference>
<organism evidence="1 2">
    <name type="scientific">Sinanodonta woodiana</name>
    <name type="common">Chinese pond mussel</name>
    <name type="synonym">Anodonta woodiana</name>
    <dbReference type="NCBI Taxonomy" id="1069815"/>
    <lineage>
        <taxon>Eukaryota</taxon>
        <taxon>Metazoa</taxon>
        <taxon>Spiralia</taxon>
        <taxon>Lophotrochozoa</taxon>
        <taxon>Mollusca</taxon>
        <taxon>Bivalvia</taxon>
        <taxon>Autobranchia</taxon>
        <taxon>Heteroconchia</taxon>
        <taxon>Palaeoheterodonta</taxon>
        <taxon>Unionida</taxon>
        <taxon>Unionoidea</taxon>
        <taxon>Unionidae</taxon>
        <taxon>Unioninae</taxon>
        <taxon>Sinanodonta</taxon>
    </lineage>
</organism>